<dbReference type="SUPFAM" id="SSF52540">
    <property type="entry name" value="P-loop containing nucleoside triphosphate hydrolases"/>
    <property type="match status" value="2"/>
</dbReference>
<accession>A0A811P0F8</accession>
<evidence type="ECO:0000256" key="2">
    <source>
        <dbReference type="ARBA" id="ARBA00022821"/>
    </source>
</evidence>
<name>A0A811P0F8_9POAL</name>
<dbReference type="Gene3D" id="1.10.10.10">
    <property type="entry name" value="Winged helix-like DNA-binding domain superfamily/Winged helix DNA-binding domain"/>
    <property type="match status" value="2"/>
</dbReference>
<dbReference type="OrthoDB" id="655162at2759"/>
<feature type="domain" description="Disease resistance R13L4/SHOC-2-like LRR" evidence="6">
    <location>
        <begin position="712"/>
        <end position="971"/>
    </location>
</feature>
<evidence type="ECO:0000256" key="3">
    <source>
        <dbReference type="SAM" id="MobiDB-lite"/>
    </source>
</evidence>
<dbReference type="Proteomes" id="UP000604825">
    <property type="component" value="Unassembled WGS sequence"/>
</dbReference>
<feature type="region of interest" description="Disordered" evidence="3">
    <location>
        <begin position="175"/>
        <end position="239"/>
    </location>
</feature>
<dbReference type="SUPFAM" id="SSF52058">
    <property type="entry name" value="L domain-like"/>
    <property type="match status" value="1"/>
</dbReference>
<dbReference type="GO" id="GO:0002758">
    <property type="term" value="P:innate immune response-activating signaling pathway"/>
    <property type="evidence" value="ECO:0007669"/>
    <property type="project" value="UniProtKB-ARBA"/>
</dbReference>
<comment type="caution">
    <text evidence="7">The sequence shown here is derived from an EMBL/GenBank/DDBJ whole genome shotgun (WGS) entry which is preliminary data.</text>
</comment>
<dbReference type="Gene3D" id="3.80.10.10">
    <property type="entry name" value="Ribonuclease Inhibitor"/>
    <property type="match status" value="2"/>
</dbReference>
<dbReference type="GO" id="GO:0042742">
    <property type="term" value="P:defense response to bacterium"/>
    <property type="evidence" value="ECO:0007669"/>
    <property type="project" value="UniProtKB-ARBA"/>
</dbReference>
<dbReference type="InterPro" id="IPR036388">
    <property type="entry name" value="WH-like_DNA-bd_sf"/>
</dbReference>
<feature type="domain" description="Disease resistance protein winged helix" evidence="5">
    <location>
        <begin position="1434"/>
        <end position="1504"/>
    </location>
</feature>
<dbReference type="InterPro" id="IPR027417">
    <property type="entry name" value="P-loop_NTPase"/>
</dbReference>
<evidence type="ECO:0000259" key="4">
    <source>
        <dbReference type="Pfam" id="PF00931"/>
    </source>
</evidence>
<evidence type="ECO:0000313" key="7">
    <source>
        <dbReference type="EMBL" id="CAD6232837.1"/>
    </source>
</evidence>
<feature type="domain" description="Disease resistance R13L4/SHOC-2-like LRR" evidence="6">
    <location>
        <begin position="1556"/>
        <end position="1938"/>
    </location>
</feature>
<feature type="domain" description="Disease resistance R13L4/SHOC-2-like LRR" evidence="6">
    <location>
        <begin position="552"/>
        <end position="653"/>
    </location>
</feature>
<keyword evidence="2" id="KW-0611">Plant defense</keyword>
<dbReference type="Pfam" id="PF23598">
    <property type="entry name" value="LRR_14"/>
    <property type="match status" value="3"/>
</dbReference>
<feature type="domain" description="NB-ARC" evidence="4">
    <location>
        <begin position="1204"/>
        <end position="1357"/>
    </location>
</feature>
<keyword evidence="1" id="KW-0677">Repeat</keyword>
<dbReference type="PANTHER" id="PTHR23155">
    <property type="entry name" value="DISEASE RESISTANCE PROTEIN RP"/>
    <property type="match status" value="1"/>
</dbReference>
<dbReference type="Pfam" id="PF00931">
    <property type="entry name" value="NB-ARC"/>
    <property type="match status" value="2"/>
</dbReference>
<dbReference type="GO" id="GO:0009626">
    <property type="term" value="P:plant-type hypersensitive response"/>
    <property type="evidence" value="ECO:0007669"/>
    <property type="project" value="UniProtKB-ARBA"/>
</dbReference>
<feature type="region of interest" description="Disordered" evidence="3">
    <location>
        <begin position="987"/>
        <end position="1008"/>
    </location>
</feature>
<feature type="domain" description="NB-ARC" evidence="4">
    <location>
        <begin position="254"/>
        <end position="379"/>
    </location>
</feature>
<dbReference type="EMBL" id="CAJGYO010000005">
    <property type="protein sequence ID" value="CAD6232837.1"/>
    <property type="molecule type" value="Genomic_DNA"/>
</dbReference>
<feature type="compositionally biased region" description="Basic and acidic residues" evidence="3">
    <location>
        <begin position="201"/>
        <end position="219"/>
    </location>
</feature>
<organism evidence="7 8">
    <name type="scientific">Miscanthus lutarioriparius</name>
    <dbReference type="NCBI Taxonomy" id="422564"/>
    <lineage>
        <taxon>Eukaryota</taxon>
        <taxon>Viridiplantae</taxon>
        <taxon>Streptophyta</taxon>
        <taxon>Embryophyta</taxon>
        <taxon>Tracheophyta</taxon>
        <taxon>Spermatophyta</taxon>
        <taxon>Magnoliopsida</taxon>
        <taxon>Liliopsida</taxon>
        <taxon>Poales</taxon>
        <taxon>Poaceae</taxon>
        <taxon>PACMAD clade</taxon>
        <taxon>Panicoideae</taxon>
        <taxon>Andropogonodae</taxon>
        <taxon>Andropogoneae</taxon>
        <taxon>Saccharinae</taxon>
        <taxon>Miscanthus</taxon>
    </lineage>
</organism>
<dbReference type="PANTHER" id="PTHR23155:SF1227">
    <property type="entry name" value="OS11G0462500 PROTEIN"/>
    <property type="match status" value="1"/>
</dbReference>
<dbReference type="GO" id="GO:0043531">
    <property type="term" value="F:ADP binding"/>
    <property type="evidence" value="ECO:0007669"/>
    <property type="project" value="InterPro"/>
</dbReference>
<protein>
    <recommendedName>
        <fullName evidence="9">AAA+ ATPase domain-containing protein</fullName>
    </recommendedName>
</protein>
<dbReference type="PRINTS" id="PR00364">
    <property type="entry name" value="DISEASERSIST"/>
</dbReference>
<dbReference type="InterPro" id="IPR002182">
    <property type="entry name" value="NB-ARC"/>
</dbReference>
<dbReference type="InterPro" id="IPR058922">
    <property type="entry name" value="WHD_DRP"/>
</dbReference>
<feature type="compositionally biased region" description="Basic and acidic residues" evidence="3">
    <location>
        <begin position="997"/>
        <end position="1008"/>
    </location>
</feature>
<evidence type="ECO:0000256" key="1">
    <source>
        <dbReference type="ARBA" id="ARBA00022737"/>
    </source>
</evidence>
<keyword evidence="8" id="KW-1185">Reference proteome</keyword>
<dbReference type="InterPro" id="IPR044974">
    <property type="entry name" value="Disease_R_plants"/>
</dbReference>
<evidence type="ECO:0000259" key="6">
    <source>
        <dbReference type="Pfam" id="PF23598"/>
    </source>
</evidence>
<evidence type="ECO:0000259" key="5">
    <source>
        <dbReference type="Pfam" id="PF23559"/>
    </source>
</evidence>
<dbReference type="SUPFAM" id="SSF52047">
    <property type="entry name" value="RNI-like"/>
    <property type="match status" value="1"/>
</dbReference>
<sequence>MNSVTVSGPCIVRDVIPLSKRLLDEDASKLNEGIRRLGPVGAVTPAKVVMMGRKATPYTEGRGDPHTVLEILGKLLGSEQRPQHGEVDRHRNILEELRTSIIGASVDDYPTLIHMSLRKELMELSYDVEDYIDMAQHFSGCWYTQSILATMMKQRQRRPLNAQYISELSSRLQDAKIMSESSNQQPARLKGPMPEAASLETIDKPWPHGEPQRRLHSSSEVEDDDHLKKTVGKQSKPEDLKDAVKKLASMVAFDKEQQLKVVPILGPSRVGKTTLARTLYHYYGGRFHHRAFIRMSRYPDTRRLLTSLLSQIKGRQPERFDIHKLVEKIKQHLYGKSYFIIIDDLCSTSVWDLICQAFPEGNCHSRIITTTQVEDIALACCGHRMDNIYNMRPHSDDQQSQFIYTYERTKEAVNLSYNILATHLKKCLMYLKMYPEDYVIRKDDLVKQWVAEGFVVAGTQNMWEVAEGYFDDLIIRGMIQQLDTSSNGEVLSCTVDQMVSDLITERSNDENFVTVVNGSEKNALPSDKVRRLSVNFGGAKGSRIPDSFRISQVRSLMFSGFFKCVPSILKYSLLRVLILHVWTDQDKTTFDLTRINKLFRLRYLKIDCNMTVKLPAKIRQLQYLETLEIYARVAVVPSDIVLLKHLIHLHLPVEIYLHHRTVPYVYTSVLVSSLLHTLGIINSCSTNAAQSSTTTSRFDSSLLLDILQCEIGQPHWIRFTTSLRSLGNFNFSTASRYSVFNLYKLTNLQDLHITCSGVPDKRLSSNMEYLANILENLSYLKSLILDGGLSSSRAIPYDGLNSISSPPTCLERLDLSPRVLIFPSLPRLVGQLRNNLCTLRIAVKELSSADVGILERQHALTALSLYVSTAPEAGIQFNKEGFPVLKYFKFICAAPCLEFKEGAMHTVQLVKLGFSANTIQLYNPVNAGFENLKGLEVISAKIGGTDADEASKVVAKYKLLDAFSMHPCHPIINIKLVNSSFDGDNERSSAHSISRTGPDEHGIRETDLTEDFNKQGDSRIRTLSSEYSSHMLNPGWESWKPKDHGRLMGTVRGLSYVASKHMKHEVRRVNNEISSIKLELKLMAAVLDSSPGVLPDEWVLQLQDLSYEVEDFMDVYSWLRVTRSWSHVLAHMRHVVHLSERVRSLREWQHSCSTSRSSSYGGGSAAGSHAPLPSGSGFYNSEDVLFGIEKHKAELSELTLPKASQAVKVITIVGCPGLGKTALARAFVDQNRSDSWPFKSFVWVNASGCNSAEDLINRFLQQLMEPPSETPTDIYKLKDILQDRYPYLVIIDDLQESDVWYDIQSVFASAPADTTVIITTSRQSVAATCSHGKYIYRMQCLDSAESAELFWTKVGSRANRTPALEYALGDTLRKCGGVPLALISAAKYLHRSGHHLLPGAPGVFTEMNRVLISQLYDRLPDNGHRMCLLSLSTFPYGHLVKRKRVIRRWIAERLVVGDGELSAEQVADKQFDELVDRNIVEPVQICNNSKVKGFLVHGVVVDFIVNQSVSKEFVTLIRSDQLLTNKSGARPVRRLYVQEGTRESARVALGIGLDRVRSLTICNTVPFDFQDCWLLRVLDLEGCERVDNRVLQSICKLIFLKYLSLRGSDVHRIPSEIEKLGSLETLDIRETEVKTLPMQVFMLPRLAYLFGKFELPREIRDSTTRNKLRAFFSEKSRLQTLSGFVMVENNGFELLVLQMRSLRKVTIWCEYPVTSSPSSSDNLASSLQKRFAGNNALESISINFGDEFGSNFLSFIEAPCMLSSIKLRGKLSSLPSFITSYDTTLSELQLSSTGLSFQALSQLQNLRRLVYLKLVQDSEGLEGDRFIVREDGFPSLQRLCFVAPKLPHVDIHEGGMGCLASLHLLCPEYAGYGTFERTDLENHFKGKYWSNEKIDSEKGFKGIEQLKHLNEVLLHPYVGEKEMYAWTEEAKRHVNRPKLACARAPTCGDRARRRHGENSSCMTLE</sequence>
<dbReference type="Pfam" id="PF23559">
    <property type="entry name" value="WHD_DRP"/>
    <property type="match status" value="2"/>
</dbReference>
<proteinExistence type="predicted"/>
<dbReference type="Gene3D" id="3.40.50.300">
    <property type="entry name" value="P-loop containing nucleotide triphosphate hydrolases"/>
    <property type="match status" value="2"/>
</dbReference>
<dbReference type="InterPro" id="IPR032675">
    <property type="entry name" value="LRR_dom_sf"/>
</dbReference>
<reference evidence="7" key="1">
    <citation type="submission" date="2020-10" db="EMBL/GenBank/DDBJ databases">
        <authorList>
            <person name="Han B."/>
            <person name="Lu T."/>
            <person name="Zhao Q."/>
            <person name="Huang X."/>
            <person name="Zhao Y."/>
        </authorList>
    </citation>
    <scope>NUCLEOTIDE SEQUENCE</scope>
</reference>
<evidence type="ECO:0000313" key="8">
    <source>
        <dbReference type="Proteomes" id="UP000604825"/>
    </source>
</evidence>
<gene>
    <name evidence="7" type="ORF">NCGR_LOCUS22414</name>
</gene>
<dbReference type="InterPro" id="IPR055414">
    <property type="entry name" value="LRR_R13L4/SHOC2-like"/>
</dbReference>
<evidence type="ECO:0008006" key="9">
    <source>
        <dbReference type="Google" id="ProtNLM"/>
    </source>
</evidence>
<dbReference type="FunFam" id="1.10.10.10:FF:000322">
    <property type="entry name" value="Probable disease resistance protein At1g63360"/>
    <property type="match status" value="1"/>
</dbReference>
<feature type="domain" description="Disease resistance protein winged helix" evidence="5">
    <location>
        <begin position="433"/>
        <end position="503"/>
    </location>
</feature>